<feature type="region of interest" description="Disordered" evidence="1">
    <location>
        <begin position="1"/>
        <end position="22"/>
    </location>
</feature>
<feature type="region of interest" description="Disordered" evidence="1">
    <location>
        <begin position="146"/>
        <end position="195"/>
    </location>
</feature>
<name>A0A7R9DCX2_TIMCR</name>
<evidence type="ECO:0000256" key="1">
    <source>
        <dbReference type="SAM" id="MobiDB-lite"/>
    </source>
</evidence>
<proteinExistence type="predicted"/>
<evidence type="ECO:0000313" key="2">
    <source>
        <dbReference type="EMBL" id="CAD7412330.1"/>
    </source>
</evidence>
<dbReference type="AlphaFoldDB" id="A0A7R9DCX2"/>
<feature type="region of interest" description="Disordered" evidence="1">
    <location>
        <begin position="36"/>
        <end position="129"/>
    </location>
</feature>
<feature type="compositionally biased region" description="Basic and acidic residues" evidence="1">
    <location>
        <begin position="177"/>
        <end position="186"/>
    </location>
</feature>
<reference evidence="2" key="1">
    <citation type="submission" date="2020-11" db="EMBL/GenBank/DDBJ databases">
        <authorList>
            <person name="Tran Van P."/>
        </authorList>
    </citation>
    <scope>NUCLEOTIDE SEQUENCE</scope>
</reference>
<organism evidence="2">
    <name type="scientific">Timema cristinae</name>
    <name type="common">Walking stick</name>
    <dbReference type="NCBI Taxonomy" id="61476"/>
    <lineage>
        <taxon>Eukaryota</taxon>
        <taxon>Metazoa</taxon>
        <taxon>Ecdysozoa</taxon>
        <taxon>Arthropoda</taxon>
        <taxon>Hexapoda</taxon>
        <taxon>Insecta</taxon>
        <taxon>Pterygota</taxon>
        <taxon>Neoptera</taxon>
        <taxon>Polyneoptera</taxon>
        <taxon>Phasmatodea</taxon>
        <taxon>Timematodea</taxon>
        <taxon>Timematoidea</taxon>
        <taxon>Timematidae</taxon>
        <taxon>Timema</taxon>
    </lineage>
</organism>
<protein>
    <submittedName>
        <fullName evidence="2">Uncharacterized protein</fullName>
    </submittedName>
</protein>
<accession>A0A7R9DCX2</accession>
<sequence length="290" mass="32093">MPVLEDGLSSGHASDTDNNPTVLLMKRQITEIEREIVQRSSRGGGKLVVASSPEMPSVQDFLQPGKDTSTKGSLSPAEEVFTVGKSRDNSTDPELEALDPLGNAQMTPPPPAPQPHRSLSLDPPPNDSVEAAIKDIRLALQRTKTLPLKSPSSEENHEVTDSPVWVPRRRVVTNGDSDQRKGHSGEEGVEEDERQINAKHFVSEEADTDLETDRLLGQQRTDDLGFFDEKVFQDKKHQPNCSVCSILPSKCSRTGCDWLLSNIPYKEIVQEDLSLCRVKHEDQYGDSCEK</sequence>
<dbReference type="EMBL" id="OC322810">
    <property type="protein sequence ID" value="CAD7412330.1"/>
    <property type="molecule type" value="Genomic_DNA"/>
</dbReference>
<feature type="compositionally biased region" description="Polar residues" evidence="1">
    <location>
        <begin position="11"/>
        <end position="21"/>
    </location>
</feature>
<gene>
    <name evidence="2" type="ORF">TCEB3V08_LOCUS11335</name>
</gene>